<dbReference type="AlphaFoldDB" id="A0A2T7P8X6"/>
<accession>A0A2T7P8X6</accession>
<dbReference type="OrthoDB" id="301434at2759"/>
<evidence type="ECO:0000256" key="9">
    <source>
        <dbReference type="SAM" id="Phobius"/>
    </source>
</evidence>
<feature type="transmembrane region" description="Helical" evidence="9">
    <location>
        <begin position="340"/>
        <end position="362"/>
    </location>
</feature>
<feature type="region of interest" description="Disordered" evidence="8">
    <location>
        <begin position="33"/>
        <end position="116"/>
    </location>
</feature>
<evidence type="ECO:0000256" key="2">
    <source>
        <dbReference type="ARBA" id="ARBA00022692"/>
    </source>
</evidence>
<reference evidence="11 12" key="1">
    <citation type="submission" date="2018-04" db="EMBL/GenBank/DDBJ databases">
        <title>The genome of golden apple snail Pomacea canaliculata provides insight into stress tolerance and invasive adaptation.</title>
        <authorList>
            <person name="Liu C."/>
            <person name="Liu B."/>
            <person name="Ren Y."/>
            <person name="Zhang Y."/>
            <person name="Wang H."/>
            <person name="Li S."/>
            <person name="Jiang F."/>
            <person name="Yin L."/>
            <person name="Zhang G."/>
            <person name="Qian W."/>
            <person name="Fan W."/>
        </authorList>
    </citation>
    <scope>NUCLEOTIDE SEQUENCE [LARGE SCALE GENOMIC DNA]</scope>
    <source>
        <strain evidence="11">SZHN2017</strain>
        <tissue evidence="11">Muscle</tissue>
    </source>
</reference>
<evidence type="ECO:0000256" key="5">
    <source>
        <dbReference type="ARBA" id="ARBA00022989"/>
    </source>
</evidence>
<comment type="subcellular location">
    <subcellularLocation>
        <location evidence="1">Endoplasmic reticulum membrane</location>
        <topology evidence="1">Multi-pass membrane protein</topology>
    </subcellularLocation>
</comment>
<dbReference type="GO" id="GO:0005789">
    <property type="term" value="C:endoplasmic reticulum membrane"/>
    <property type="evidence" value="ECO:0007669"/>
    <property type="project" value="UniProtKB-SubCell"/>
</dbReference>
<dbReference type="Pfam" id="PF01569">
    <property type="entry name" value="PAP2"/>
    <property type="match status" value="1"/>
</dbReference>
<dbReference type="Gene3D" id="1.20.144.10">
    <property type="entry name" value="Phosphatidic acid phosphatase type 2/haloperoxidase"/>
    <property type="match status" value="1"/>
</dbReference>
<dbReference type="SUPFAM" id="SSF48317">
    <property type="entry name" value="Acid phosphatase/Vanadium-dependent haloperoxidase"/>
    <property type="match status" value="1"/>
</dbReference>
<dbReference type="CDD" id="cd03388">
    <property type="entry name" value="PAP2_SPPase1"/>
    <property type="match status" value="1"/>
</dbReference>
<sequence>MARLLRWLGDPTHVAEFQELCGVRLIADVPGDDARATSNKQQQPHPSASSCVARQRMDTPAAPGSTGHPALQHSLAANGNASPPRWRQQQQPTPYSDADSNGAAFAGNGHAYRSLNGTDSARRKMAATAAASANELSGRGGSDGGVRPCLEDGDDAAVGAAGESHTAVCVASSSATLAAADRLSHPSPVPSTQHFGRTTKVATRIQVRYPPLKWLAKMGATLGNEEFYLTAFPFMLWAFDAVVTRQVSTMFCLVMYLGQATKDYLRWPRPPSPPVIRLETQHLQEFSMPSTHAMAGTGIPLLLAKLVLERYEVPVILVVAVAALWWGSTCYSRLYLGVHTILDVVCGVLYALIIFMSLAPLMARYDHYQQTHPFAPLVLVATSLALCTICYPSKDKNSAQGDAVQITSVLVGVGIGAWLNYQLGFSKEVPFAVPLPAHLPTLQWLKVSVLQFVVGVAVLLTLKSVVKYLTVCFFSSLFGLDRVNSHHPNVLVAYKYTTYLILGLVIAFFIPLLFTVLGIDRPHYYSEVI</sequence>
<dbReference type="InterPro" id="IPR036938">
    <property type="entry name" value="PAP2/HPO_sf"/>
</dbReference>
<evidence type="ECO:0000256" key="4">
    <source>
        <dbReference type="ARBA" id="ARBA00022824"/>
    </source>
</evidence>
<evidence type="ECO:0000256" key="7">
    <source>
        <dbReference type="ARBA" id="ARBA00038324"/>
    </source>
</evidence>
<dbReference type="Proteomes" id="UP000245119">
    <property type="component" value="Linkage Group LG5"/>
</dbReference>
<gene>
    <name evidence="11" type="ORF">C0Q70_09126</name>
</gene>
<evidence type="ECO:0000259" key="10">
    <source>
        <dbReference type="SMART" id="SM00014"/>
    </source>
</evidence>
<feature type="compositionally biased region" description="Polar residues" evidence="8">
    <location>
        <begin position="36"/>
        <end position="52"/>
    </location>
</feature>
<protein>
    <recommendedName>
        <fullName evidence="10">Phosphatidic acid phosphatase type 2/haloperoxidase domain-containing protein</fullName>
    </recommendedName>
</protein>
<keyword evidence="2 9" id="KW-0812">Transmembrane</keyword>
<feature type="transmembrane region" description="Helical" evidence="9">
    <location>
        <begin position="441"/>
        <end position="460"/>
    </location>
</feature>
<dbReference type="PANTHER" id="PTHR14969:SF28">
    <property type="entry name" value="DIHYDROSPHINGOSINE 1-PHOSPHATE PHOSPHATASE LCB3-RELATED"/>
    <property type="match status" value="1"/>
</dbReference>
<organism evidence="11 12">
    <name type="scientific">Pomacea canaliculata</name>
    <name type="common">Golden apple snail</name>
    <dbReference type="NCBI Taxonomy" id="400727"/>
    <lineage>
        <taxon>Eukaryota</taxon>
        <taxon>Metazoa</taxon>
        <taxon>Spiralia</taxon>
        <taxon>Lophotrochozoa</taxon>
        <taxon>Mollusca</taxon>
        <taxon>Gastropoda</taxon>
        <taxon>Caenogastropoda</taxon>
        <taxon>Architaenioglossa</taxon>
        <taxon>Ampullarioidea</taxon>
        <taxon>Ampullariidae</taxon>
        <taxon>Pomacea</taxon>
    </lineage>
</organism>
<dbReference type="SMART" id="SM00014">
    <property type="entry name" value="acidPPc"/>
    <property type="match status" value="1"/>
</dbReference>
<dbReference type="PANTHER" id="PTHR14969">
    <property type="entry name" value="SPHINGOSINE-1-PHOSPHATE PHOSPHOHYDROLASE"/>
    <property type="match status" value="1"/>
</dbReference>
<dbReference type="STRING" id="400727.A0A2T7P8X6"/>
<evidence type="ECO:0000256" key="6">
    <source>
        <dbReference type="ARBA" id="ARBA00023136"/>
    </source>
</evidence>
<comment type="caution">
    <text evidence="11">The sequence shown here is derived from an EMBL/GenBank/DDBJ whole genome shotgun (WGS) entry which is preliminary data.</text>
</comment>
<evidence type="ECO:0000256" key="3">
    <source>
        <dbReference type="ARBA" id="ARBA00022801"/>
    </source>
</evidence>
<dbReference type="OMA" id="PLMARYD"/>
<evidence type="ECO:0000256" key="1">
    <source>
        <dbReference type="ARBA" id="ARBA00004477"/>
    </source>
</evidence>
<feature type="region of interest" description="Disordered" evidence="8">
    <location>
        <begin position="126"/>
        <end position="145"/>
    </location>
</feature>
<feature type="transmembrane region" description="Helical" evidence="9">
    <location>
        <begin position="496"/>
        <end position="519"/>
    </location>
</feature>
<feature type="transmembrane region" description="Helical" evidence="9">
    <location>
        <begin position="311"/>
        <end position="328"/>
    </location>
</feature>
<keyword evidence="3" id="KW-0378">Hydrolase</keyword>
<feature type="compositionally biased region" description="Low complexity" evidence="8">
    <location>
        <begin position="83"/>
        <end position="94"/>
    </location>
</feature>
<keyword evidence="12" id="KW-1185">Reference proteome</keyword>
<comment type="similarity">
    <text evidence="7">Belongs to the type 2 lipid phosphate phosphatase family.</text>
</comment>
<dbReference type="GO" id="GO:0042392">
    <property type="term" value="F:sphingosine-1-phosphate phosphatase activity"/>
    <property type="evidence" value="ECO:0007669"/>
    <property type="project" value="TreeGrafter"/>
</dbReference>
<feature type="domain" description="Phosphatidic acid phosphatase type 2/haloperoxidase" evidence="10">
    <location>
        <begin position="245"/>
        <end position="359"/>
    </location>
</feature>
<proteinExistence type="inferred from homology"/>
<dbReference type="InterPro" id="IPR000326">
    <property type="entry name" value="PAP2/HPO"/>
</dbReference>
<name>A0A2T7P8X6_POMCA</name>
<evidence type="ECO:0000313" key="11">
    <source>
        <dbReference type="EMBL" id="PVD29869.1"/>
    </source>
</evidence>
<feature type="transmembrane region" description="Helical" evidence="9">
    <location>
        <begin position="403"/>
        <end position="421"/>
    </location>
</feature>
<evidence type="ECO:0000256" key="8">
    <source>
        <dbReference type="SAM" id="MobiDB-lite"/>
    </source>
</evidence>
<dbReference type="EMBL" id="PZQS01000005">
    <property type="protein sequence ID" value="PVD29869.1"/>
    <property type="molecule type" value="Genomic_DNA"/>
</dbReference>
<dbReference type="GO" id="GO:0006670">
    <property type="term" value="P:sphingosine metabolic process"/>
    <property type="evidence" value="ECO:0007669"/>
    <property type="project" value="TreeGrafter"/>
</dbReference>
<feature type="transmembrane region" description="Helical" evidence="9">
    <location>
        <begin position="374"/>
        <end position="391"/>
    </location>
</feature>
<keyword evidence="4" id="KW-0256">Endoplasmic reticulum</keyword>
<evidence type="ECO:0000313" key="12">
    <source>
        <dbReference type="Proteomes" id="UP000245119"/>
    </source>
</evidence>
<keyword evidence="5 9" id="KW-1133">Transmembrane helix</keyword>
<keyword evidence="6 9" id="KW-0472">Membrane</keyword>